<feature type="transmembrane region" description="Helical" evidence="7">
    <location>
        <begin position="154"/>
        <end position="171"/>
    </location>
</feature>
<dbReference type="GO" id="GO:0005886">
    <property type="term" value="C:plasma membrane"/>
    <property type="evidence" value="ECO:0007669"/>
    <property type="project" value="TreeGrafter"/>
</dbReference>
<evidence type="ECO:0000256" key="1">
    <source>
        <dbReference type="ARBA" id="ARBA00004141"/>
    </source>
</evidence>
<dbReference type="EMBL" id="JACQCQ010000009">
    <property type="protein sequence ID" value="MBI3627517.1"/>
    <property type="molecule type" value="Genomic_DNA"/>
</dbReference>
<evidence type="ECO:0000313" key="9">
    <source>
        <dbReference type="EMBL" id="MBI3627517.1"/>
    </source>
</evidence>
<dbReference type="Pfam" id="PF01794">
    <property type="entry name" value="Ferric_reduct"/>
    <property type="match status" value="1"/>
</dbReference>
<keyword evidence="5" id="KW-0408">Iron</keyword>
<dbReference type="InterPro" id="IPR022837">
    <property type="entry name" value="MsrQ-like"/>
</dbReference>
<evidence type="ECO:0000256" key="2">
    <source>
        <dbReference type="ARBA" id="ARBA00022448"/>
    </source>
</evidence>
<protein>
    <submittedName>
        <fullName evidence="9">Ferric reductase-like transmembrane domain-containing protein</fullName>
    </submittedName>
</protein>
<gene>
    <name evidence="9" type="ORF">HY220_02080</name>
</gene>
<evidence type="ECO:0000256" key="3">
    <source>
        <dbReference type="ARBA" id="ARBA00022692"/>
    </source>
</evidence>
<accession>A0A9D6QTU6</accession>
<feature type="transmembrane region" description="Helical" evidence="7">
    <location>
        <begin position="183"/>
        <end position="203"/>
    </location>
</feature>
<feature type="domain" description="Ferric oxidoreductase" evidence="8">
    <location>
        <begin position="46"/>
        <end position="161"/>
    </location>
</feature>
<dbReference type="GO" id="GO:0020037">
    <property type="term" value="F:heme binding"/>
    <property type="evidence" value="ECO:0007669"/>
    <property type="project" value="TreeGrafter"/>
</dbReference>
<feature type="transmembrane region" description="Helical" evidence="7">
    <location>
        <begin position="215"/>
        <end position="234"/>
    </location>
</feature>
<evidence type="ECO:0000256" key="6">
    <source>
        <dbReference type="ARBA" id="ARBA00023136"/>
    </source>
</evidence>
<dbReference type="Proteomes" id="UP000808388">
    <property type="component" value="Unassembled WGS sequence"/>
</dbReference>
<feature type="transmembrane region" description="Helical" evidence="7">
    <location>
        <begin position="47"/>
        <end position="69"/>
    </location>
</feature>
<dbReference type="InterPro" id="IPR013130">
    <property type="entry name" value="Fe3_Rdtase_TM_dom"/>
</dbReference>
<dbReference type="PANTHER" id="PTHR36964">
    <property type="entry name" value="PROTEIN-METHIONINE-SULFOXIDE REDUCTASE HEME-BINDING SUBUNIT MSRQ"/>
    <property type="match status" value="1"/>
</dbReference>
<comment type="caution">
    <text evidence="9">The sequence shown here is derived from an EMBL/GenBank/DDBJ whole genome shotgun (WGS) entry which is preliminary data.</text>
</comment>
<dbReference type="GO" id="GO:0010181">
    <property type="term" value="F:FMN binding"/>
    <property type="evidence" value="ECO:0007669"/>
    <property type="project" value="TreeGrafter"/>
</dbReference>
<feature type="transmembrane region" description="Helical" evidence="7">
    <location>
        <begin position="108"/>
        <end position="133"/>
    </location>
</feature>
<evidence type="ECO:0000313" key="10">
    <source>
        <dbReference type="Proteomes" id="UP000808388"/>
    </source>
</evidence>
<evidence type="ECO:0000259" key="8">
    <source>
        <dbReference type="Pfam" id="PF01794"/>
    </source>
</evidence>
<comment type="subcellular location">
    <subcellularLocation>
        <location evidence="1">Membrane</location>
        <topology evidence="1">Multi-pass membrane protein</topology>
    </subcellularLocation>
</comment>
<reference evidence="9" key="1">
    <citation type="submission" date="2020-07" db="EMBL/GenBank/DDBJ databases">
        <title>Huge and variable diversity of episymbiotic CPR bacteria and DPANN archaea in groundwater ecosystems.</title>
        <authorList>
            <person name="He C.Y."/>
            <person name="Keren R."/>
            <person name="Whittaker M."/>
            <person name="Farag I.F."/>
            <person name="Doudna J."/>
            <person name="Cate J.H.D."/>
            <person name="Banfield J.F."/>
        </authorList>
    </citation>
    <scope>NUCLEOTIDE SEQUENCE</scope>
    <source>
        <strain evidence="9">NC_groundwater_972_Pr1_S-0.2um_49_27</strain>
    </source>
</reference>
<sequence>MNFALSYIRYIVLTGSIILAAVLFLSLVSGSSLPASSYLKLDRLYGLIAVSFLYLALLATPLTQAWPTIPYRVVYVKARRAIGVSAFFFGLLHALISFFVLLGGYSGLFFLNSTSALAIALGFLQLLILAILASTSFDSMVRKLGTRWKQLHRLVYIAAFSILIHAIILGSDIGDWSNSISQVFYIAVIFLFALEDLRIFGYLKRKFPTFSRRLLLAPCILVYLVFSILLYRFMSFGHAH</sequence>
<organism evidence="9 10">
    <name type="scientific">Candidatus Sungiibacteriota bacterium</name>
    <dbReference type="NCBI Taxonomy" id="2750080"/>
    <lineage>
        <taxon>Bacteria</taxon>
        <taxon>Candidatus Sungiibacteriota</taxon>
    </lineage>
</organism>
<keyword evidence="6 7" id="KW-0472">Membrane</keyword>
<evidence type="ECO:0000256" key="5">
    <source>
        <dbReference type="ARBA" id="ARBA00023004"/>
    </source>
</evidence>
<feature type="transmembrane region" description="Helical" evidence="7">
    <location>
        <begin position="81"/>
        <end position="102"/>
    </location>
</feature>
<dbReference type="AlphaFoldDB" id="A0A9D6QTU6"/>
<evidence type="ECO:0000256" key="7">
    <source>
        <dbReference type="SAM" id="Phobius"/>
    </source>
</evidence>
<evidence type="ECO:0000256" key="4">
    <source>
        <dbReference type="ARBA" id="ARBA00022989"/>
    </source>
</evidence>
<keyword evidence="4 7" id="KW-1133">Transmembrane helix</keyword>
<feature type="transmembrane region" description="Helical" evidence="7">
    <location>
        <begin position="7"/>
        <end position="27"/>
    </location>
</feature>
<proteinExistence type="predicted"/>
<dbReference type="GO" id="GO:0016679">
    <property type="term" value="F:oxidoreductase activity, acting on diphenols and related substances as donors"/>
    <property type="evidence" value="ECO:0007669"/>
    <property type="project" value="TreeGrafter"/>
</dbReference>
<name>A0A9D6QTU6_9BACT</name>
<keyword evidence="3 7" id="KW-0812">Transmembrane</keyword>
<dbReference type="PANTHER" id="PTHR36964:SF1">
    <property type="entry name" value="PROTEIN-METHIONINE-SULFOXIDE REDUCTASE HEME-BINDING SUBUNIT MSRQ"/>
    <property type="match status" value="1"/>
</dbReference>
<keyword evidence="2" id="KW-0813">Transport</keyword>